<sequence>MVLKTNLWLKGKKLMNENQTTKIERTADGTWILRNYEIANTKTRFEMLVFDAQEETITGYIFADSKKELDALTKVINDNIGANNYVDYCYLVVMNQDLLKTADIVFKFWKANPIDNFNVGLCYLDSQTNGLSKIATSLAKNRHFLFTNYVKPLEIQKILQLINVHNKIDAIDHSPSSIIRTNLDQDLKNSFEEYDKNTPDWLRDVSTKEVKSDLQLNFSSHVPKDFKIDLENNSYEKTTKDLDQKVNQLTEEIKDLNYSQSSLIEEIDKYKENINTNSRLANDLKNLNFNLKDYGVSNTDLLNDLRDLKKQNDFATDPLVYDPSLSTNDLDLDLADDLSTYHDQLLNDSNYYQKLNSITNDLKSHDFSEETNRILDELEHNKD</sequence>
<dbReference type="KEGG" id="mamp:MAMA39_03230"/>
<gene>
    <name evidence="2" type="ORF">MAMA39_03230</name>
</gene>
<accession>A0A292IIE3</accession>
<keyword evidence="1" id="KW-0175">Coiled coil</keyword>
<keyword evidence="3" id="KW-1185">Reference proteome</keyword>
<dbReference type="EMBL" id="HG937516">
    <property type="protein sequence ID" value="CDN40443.1"/>
    <property type="molecule type" value="Genomic_DNA"/>
</dbReference>
<feature type="coiled-coil region" evidence="1">
    <location>
        <begin position="232"/>
        <end position="287"/>
    </location>
</feature>
<proteinExistence type="predicted"/>
<dbReference type="AlphaFoldDB" id="A0A292IIE3"/>
<evidence type="ECO:0000313" key="3">
    <source>
        <dbReference type="Proteomes" id="UP000261764"/>
    </source>
</evidence>
<evidence type="ECO:0000313" key="2">
    <source>
        <dbReference type="EMBL" id="CDN40443.1"/>
    </source>
</evidence>
<dbReference type="Proteomes" id="UP000261764">
    <property type="component" value="Chromosome I"/>
</dbReference>
<organism evidence="2 3">
    <name type="scientific">Mycoplasma amphoriforme A39</name>
    <dbReference type="NCBI Taxonomy" id="572419"/>
    <lineage>
        <taxon>Bacteria</taxon>
        <taxon>Bacillati</taxon>
        <taxon>Mycoplasmatota</taxon>
        <taxon>Mollicutes</taxon>
        <taxon>Mycoplasmataceae</taxon>
        <taxon>Mycoplasma</taxon>
    </lineage>
</organism>
<protein>
    <submittedName>
        <fullName evidence="2">Uncharacterized protein</fullName>
    </submittedName>
</protein>
<reference evidence="2 3" key="1">
    <citation type="journal article" date="2015" name="Clin. Infect. Dis.">
        <title>Genomic Investigations unmask Mycoplasma amphoriforme, a new respiratory pathogen.</title>
        <authorList>
            <person name="Gillespie S.H."/>
            <person name="Ling C.L."/>
            <person name="Oravcova K."/>
            <person name="Pinheiro M."/>
            <person name="Wells L."/>
            <person name="Bryant J.M."/>
            <person name="McHugh T.D."/>
            <person name="Bebear C."/>
            <person name="Webster D."/>
            <person name="Harris S.R."/>
            <person name="Seth-Smith H.M."/>
            <person name="Thomson N.R."/>
        </authorList>
    </citation>
    <scope>NUCLEOTIDE SEQUENCE [LARGE SCALE GENOMIC DNA]</scope>
    <source>
        <strain evidence="2 3">A39</strain>
    </source>
</reference>
<evidence type="ECO:0000256" key="1">
    <source>
        <dbReference type="SAM" id="Coils"/>
    </source>
</evidence>
<name>A0A292IIE3_9MOLU</name>